<sequence length="109" mass="12596">MLHMSIRSFNWTRHEAPCISNMVQAKDSELYKPVLMESYTSPGASYPALVFWFELPLVALRFDSSLPHHQVHFLCFEVAVLIAHQSKGKCELQIQTFREFSAQTSYSQK</sequence>
<dbReference type="Proteomes" id="UP000694918">
    <property type="component" value="Unplaced"/>
</dbReference>
<dbReference type="AlphaFoldDB" id="A0AAJ6X6R6"/>
<organism evidence="1 2">
    <name type="scientific">Populus euphratica</name>
    <name type="common">Euphrates poplar</name>
    <dbReference type="NCBI Taxonomy" id="75702"/>
    <lineage>
        <taxon>Eukaryota</taxon>
        <taxon>Viridiplantae</taxon>
        <taxon>Streptophyta</taxon>
        <taxon>Embryophyta</taxon>
        <taxon>Tracheophyta</taxon>
        <taxon>Spermatophyta</taxon>
        <taxon>Magnoliopsida</taxon>
        <taxon>eudicotyledons</taxon>
        <taxon>Gunneridae</taxon>
        <taxon>Pentapetalae</taxon>
        <taxon>rosids</taxon>
        <taxon>fabids</taxon>
        <taxon>Malpighiales</taxon>
        <taxon>Salicaceae</taxon>
        <taxon>Saliceae</taxon>
        <taxon>Populus</taxon>
    </lineage>
</organism>
<evidence type="ECO:0000313" key="1">
    <source>
        <dbReference type="Proteomes" id="UP000694918"/>
    </source>
</evidence>
<protein>
    <submittedName>
        <fullName evidence="2">Uncharacterized protein LOC105113334</fullName>
    </submittedName>
</protein>
<name>A0AAJ6X6R6_POPEU</name>
<reference evidence="2" key="1">
    <citation type="submission" date="2025-08" db="UniProtKB">
        <authorList>
            <consortium name="RefSeq"/>
        </authorList>
    </citation>
    <scope>IDENTIFICATION</scope>
</reference>
<dbReference type="RefSeq" id="XP_011007783.1">
    <property type="nucleotide sequence ID" value="XM_011009481.1"/>
</dbReference>
<accession>A0AAJ6X6R6</accession>
<proteinExistence type="predicted"/>
<dbReference type="GeneID" id="105113334"/>
<dbReference type="KEGG" id="peu:105113334"/>
<gene>
    <name evidence="2" type="primary">LOC105113334</name>
</gene>
<evidence type="ECO:0000313" key="2">
    <source>
        <dbReference type="RefSeq" id="XP_011007783.1"/>
    </source>
</evidence>
<keyword evidence="1" id="KW-1185">Reference proteome</keyword>